<proteinExistence type="predicted"/>
<organism evidence="1 2">
    <name type="scientific">Drosophila yakuba</name>
    <name type="common">Fruit fly</name>
    <dbReference type="NCBI Taxonomy" id="7245"/>
    <lineage>
        <taxon>Eukaryota</taxon>
        <taxon>Metazoa</taxon>
        <taxon>Ecdysozoa</taxon>
        <taxon>Arthropoda</taxon>
        <taxon>Hexapoda</taxon>
        <taxon>Insecta</taxon>
        <taxon>Pterygota</taxon>
        <taxon>Neoptera</taxon>
        <taxon>Endopterygota</taxon>
        <taxon>Diptera</taxon>
        <taxon>Brachycera</taxon>
        <taxon>Muscomorpha</taxon>
        <taxon>Ephydroidea</taxon>
        <taxon>Drosophilidae</taxon>
        <taxon>Drosophila</taxon>
        <taxon>Sophophora</taxon>
    </lineage>
</organism>
<accession>A0A0R1E614</accession>
<evidence type="ECO:0000313" key="1">
    <source>
        <dbReference type="EMBL" id="KRK04640.1"/>
    </source>
</evidence>
<reference evidence="1 2" key="2">
    <citation type="journal article" date="2007" name="PLoS Biol.">
        <title>Principles of genome evolution in the Drosophila melanogaster species group.</title>
        <authorList>
            <person name="Ranz J.M."/>
            <person name="Maurin D."/>
            <person name="Chan Y.S."/>
            <person name="von Grotthuss M."/>
            <person name="Hillier L.W."/>
            <person name="Roote J."/>
            <person name="Ashburner M."/>
            <person name="Bergman C.M."/>
        </authorList>
    </citation>
    <scope>NUCLEOTIDE SEQUENCE [LARGE SCALE GENOMIC DNA]</scope>
    <source>
        <strain evidence="2">Tai18E2 / Tucson 14021-0261.01</strain>
    </source>
</reference>
<reference evidence="1 2" key="1">
    <citation type="journal article" date="2007" name="Nature">
        <title>Evolution of genes and genomes on the Drosophila phylogeny.</title>
        <authorList>
            <consortium name="Drosophila 12 Genomes Consortium"/>
            <person name="Clark A.G."/>
            <person name="Eisen M.B."/>
            <person name="Smith D.R."/>
            <person name="Bergman C.M."/>
            <person name="Oliver B."/>
            <person name="Markow T.A."/>
            <person name="Kaufman T.C."/>
            <person name="Kellis M."/>
            <person name="Gelbart W."/>
            <person name="Iyer V.N."/>
            <person name="Pollard D.A."/>
            <person name="Sackton T.B."/>
            <person name="Larracuente A.M."/>
            <person name="Singh N.D."/>
            <person name="Abad J.P."/>
            <person name="Abt D.N."/>
            <person name="Adryan B."/>
            <person name="Aguade M."/>
            <person name="Akashi H."/>
            <person name="Anderson W.W."/>
            <person name="Aquadro C.F."/>
            <person name="Ardell D.H."/>
            <person name="Arguello R."/>
            <person name="Artieri C.G."/>
            <person name="Barbash D.A."/>
            <person name="Barker D."/>
            <person name="Barsanti P."/>
            <person name="Batterham P."/>
            <person name="Batzoglou S."/>
            <person name="Begun D."/>
            <person name="Bhutkar A."/>
            <person name="Blanco E."/>
            <person name="Bosak S.A."/>
            <person name="Bradley R.K."/>
            <person name="Brand A.D."/>
            <person name="Brent M.R."/>
            <person name="Brooks A.N."/>
            <person name="Brown R.H."/>
            <person name="Butlin R.K."/>
            <person name="Caggese C."/>
            <person name="Calvi B.R."/>
            <person name="Bernardo de Carvalho A."/>
            <person name="Caspi A."/>
            <person name="Castrezana S."/>
            <person name="Celniker S.E."/>
            <person name="Chang J.L."/>
            <person name="Chapple C."/>
            <person name="Chatterji S."/>
            <person name="Chinwalla A."/>
            <person name="Civetta A."/>
            <person name="Clifton S.W."/>
            <person name="Comeron J.M."/>
            <person name="Costello J.C."/>
            <person name="Coyne J.A."/>
            <person name="Daub J."/>
            <person name="David R.G."/>
            <person name="Delcher A.L."/>
            <person name="Delehaunty K."/>
            <person name="Do C.B."/>
            <person name="Ebling H."/>
            <person name="Edwards K."/>
            <person name="Eickbush T."/>
            <person name="Evans J.D."/>
            <person name="Filipski A."/>
            <person name="Findeiss S."/>
            <person name="Freyhult E."/>
            <person name="Fulton L."/>
            <person name="Fulton R."/>
            <person name="Garcia A.C."/>
            <person name="Gardiner A."/>
            <person name="Garfield D.A."/>
            <person name="Garvin B.E."/>
            <person name="Gibson G."/>
            <person name="Gilbert D."/>
            <person name="Gnerre S."/>
            <person name="Godfrey J."/>
            <person name="Good R."/>
            <person name="Gotea V."/>
            <person name="Gravely B."/>
            <person name="Greenberg A.J."/>
            <person name="Griffiths-Jones S."/>
            <person name="Gross S."/>
            <person name="Guigo R."/>
            <person name="Gustafson E.A."/>
            <person name="Haerty W."/>
            <person name="Hahn M.W."/>
            <person name="Halligan D.L."/>
            <person name="Halpern A.L."/>
            <person name="Halter G.M."/>
            <person name="Han M.V."/>
            <person name="Heger A."/>
            <person name="Hillier L."/>
            <person name="Hinrichs A.S."/>
            <person name="Holmes I."/>
            <person name="Hoskins R.A."/>
            <person name="Hubisz M.J."/>
            <person name="Hultmark D."/>
            <person name="Huntley M.A."/>
            <person name="Jaffe D.B."/>
            <person name="Jagadeeshan S."/>
            <person name="Jeck W.R."/>
            <person name="Johnson J."/>
            <person name="Jones C.D."/>
            <person name="Jordan W.C."/>
            <person name="Karpen G.H."/>
            <person name="Kataoka E."/>
            <person name="Keightley P.D."/>
            <person name="Kheradpour P."/>
            <person name="Kirkness E.F."/>
            <person name="Koerich L.B."/>
            <person name="Kristiansen K."/>
            <person name="Kudrna D."/>
            <person name="Kulathinal R.J."/>
            <person name="Kumar S."/>
            <person name="Kwok R."/>
            <person name="Lander E."/>
            <person name="Langley C.H."/>
            <person name="Lapoint R."/>
            <person name="Lazzaro B.P."/>
            <person name="Lee S.J."/>
            <person name="Levesque L."/>
            <person name="Li R."/>
            <person name="Lin C.F."/>
            <person name="Lin M.F."/>
            <person name="Lindblad-Toh K."/>
            <person name="Llopart A."/>
            <person name="Long M."/>
            <person name="Low L."/>
            <person name="Lozovsky E."/>
            <person name="Lu J."/>
            <person name="Luo M."/>
            <person name="Machado C.A."/>
            <person name="Makalowski W."/>
            <person name="Marzo M."/>
            <person name="Matsuda M."/>
            <person name="Matzkin L."/>
            <person name="McAllister B."/>
            <person name="McBride C.S."/>
            <person name="McKernan B."/>
            <person name="McKernan K."/>
            <person name="Mendez-Lago M."/>
            <person name="Minx P."/>
            <person name="Mollenhauer M.U."/>
            <person name="Montooth K."/>
            <person name="Mount S.M."/>
            <person name="Mu X."/>
            <person name="Myers E."/>
            <person name="Negre B."/>
            <person name="Newfeld S."/>
            <person name="Nielsen R."/>
            <person name="Noor M.A."/>
            <person name="O'Grady P."/>
            <person name="Pachter L."/>
            <person name="Papaceit M."/>
            <person name="Parisi M.J."/>
            <person name="Parisi M."/>
            <person name="Parts L."/>
            <person name="Pedersen J.S."/>
            <person name="Pesole G."/>
            <person name="Phillippy A.M."/>
            <person name="Ponting C.P."/>
            <person name="Pop M."/>
            <person name="Porcelli D."/>
            <person name="Powell J.R."/>
            <person name="Prohaska S."/>
            <person name="Pruitt K."/>
            <person name="Puig M."/>
            <person name="Quesneville H."/>
            <person name="Ram K.R."/>
            <person name="Rand D."/>
            <person name="Rasmussen M.D."/>
            <person name="Reed L.K."/>
            <person name="Reenan R."/>
            <person name="Reily A."/>
            <person name="Remington K.A."/>
            <person name="Rieger T.T."/>
            <person name="Ritchie M.G."/>
            <person name="Robin C."/>
            <person name="Rogers Y.H."/>
            <person name="Rohde C."/>
            <person name="Rozas J."/>
            <person name="Rubenfield M.J."/>
            <person name="Ruiz A."/>
            <person name="Russo S."/>
            <person name="Salzberg S.L."/>
            <person name="Sanchez-Gracia A."/>
            <person name="Saranga D.J."/>
            <person name="Sato H."/>
            <person name="Schaeffer S.W."/>
            <person name="Schatz M.C."/>
            <person name="Schlenke T."/>
            <person name="Schwartz R."/>
            <person name="Segarra C."/>
            <person name="Singh R.S."/>
            <person name="Sirot L."/>
            <person name="Sirota M."/>
            <person name="Sisneros N.B."/>
            <person name="Smith C.D."/>
            <person name="Smith T.F."/>
            <person name="Spieth J."/>
            <person name="Stage D.E."/>
            <person name="Stark A."/>
            <person name="Stephan W."/>
            <person name="Strausberg R.L."/>
            <person name="Strempel S."/>
            <person name="Sturgill D."/>
            <person name="Sutton G."/>
            <person name="Sutton G.G."/>
            <person name="Tao W."/>
            <person name="Teichmann S."/>
            <person name="Tobari Y.N."/>
            <person name="Tomimura Y."/>
            <person name="Tsolas J.M."/>
            <person name="Valente V.L."/>
            <person name="Venter E."/>
            <person name="Venter J.C."/>
            <person name="Vicario S."/>
            <person name="Vieira F.G."/>
            <person name="Vilella A.J."/>
            <person name="Villasante A."/>
            <person name="Walenz B."/>
            <person name="Wang J."/>
            <person name="Wasserman M."/>
            <person name="Watts T."/>
            <person name="Wilson D."/>
            <person name="Wilson R.K."/>
            <person name="Wing R.A."/>
            <person name="Wolfner M.F."/>
            <person name="Wong A."/>
            <person name="Wong G.K."/>
            <person name="Wu C.I."/>
            <person name="Wu G."/>
            <person name="Yamamoto D."/>
            <person name="Yang H.P."/>
            <person name="Yang S.P."/>
            <person name="Yorke J.A."/>
            <person name="Yoshida K."/>
            <person name="Zdobnov E."/>
            <person name="Zhang P."/>
            <person name="Zhang Y."/>
            <person name="Zimin A.V."/>
            <person name="Baldwin J."/>
            <person name="Abdouelleil A."/>
            <person name="Abdulkadir J."/>
            <person name="Abebe A."/>
            <person name="Abera B."/>
            <person name="Abreu J."/>
            <person name="Acer S.C."/>
            <person name="Aftuck L."/>
            <person name="Alexander A."/>
            <person name="An P."/>
            <person name="Anderson E."/>
            <person name="Anderson S."/>
            <person name="Arachi H."/>
            <person name="Azer M."/>
            <person name="Bachantsang P."/>
            <person name="Barry A."/>
            <person name="Bayul T."/>
            <person name="Berlin A."/>
            <person name="Bessette D."/>
            <person name="Bloom T."/>
            <person name="Blye J."/>
            <person name="Boguslavskiy L."/>
            <person name="Bonnet C."/>
            <person name="Boukhgalter B."/>
            <person name="Bourzgui I."/>
            <person name="Brown A."/>
            <person name="Cahill P."/>
            <person name="Channer S."/>
            <person name="Cheshatsang Y."/>
            <person name="Chuda L."/>
            <person name="Citroen M."/>
            <person name="Collymore A."/>
            <person name="Cooke P."/>
            <person name="Costello M."/>
            <person name="D'Aco K."/>
            <person name="Daza R."/>
            <person name="De Haan G."/>
            <person name="DeGray S."/>
            <person name="DeMaso C."/>
            <person name="Dhargay N."/>
            <person name="Dooley K."/>
            <person name="Dooley E."/>
            <person name="Doricent M."/>
            <person name="Dorje P."/>
            <person name="Dorjee K."/>
            <person name="Dupes A."/>
            <person name="Elong R."/>
            <person name="Falk J."/>
            <person name="Farina A."/>
            <person name="Faro S."/>
            <person name="Ferguson D."/>
            <person name="Fisher S."/>
            <person name="Foley C.D."/>
            <person name="Franke A."/>
            <person name="Friedrich D."/>
            <person name="Gadbois L."/>
            <person name="Gearin G."/>
            <person name="Gearin C.R."/>
            <person name="Giannoukos G."/>
            <person name="Goode T."/>
            <person name="Graham J."/>
            <person name="Grandbois E."/>
            <person name="Grewal S."/>
            <person name="Gyaltsen K."/>
            <person name="Hafez N."/>
            <person name="Hagos B."/>
            <person name="Hall J."/>
            <person name="Henson C."/>
            <person name="Hollinger A."/>
            <person name="Honan T."/>
            <person name="Huard M.D."/>
            <person name="Hughes L."/>
            <person name="Hurhula B."/>
            <person name="Husby M.E."/>
            <person name="Kamat A."/>
            <person name="Kanga B."/>
            <person name="Kashin S."/>
            <person name="Khazanovich D."/>
            <person name="Kisner P."/>
            <person name="Lance K."/>
            <person name="Lara M."/>
            <person name="Lee W."/>
            <person name="Lennon N."/>
            <person name="Letendre F."/>
            <person name="LeVine R."/>
            <person name="Lipovsky A."/>
            <person name="Liu X."/>
            <person name="Liu J."/>
            <person name="Liu S."/>
            <person name="Lokyitsang T."/>
            <person name="Lokyitsang Y."/>
            <person name="Lubonja R."/>
            <person name="Lui A."/>
            <person name="MacDonald P."/>
            <person name="Magnisalis V."/>
            <person name="Maru K."/>
            <person name="Matthews C."/>
            <person name="McCusker W."/>
            <person name="McDonough S."/>
            <person name="Mehta T."/>
            <person name="Meldrim J."/>
            <person name="Meneus L."/>
            <person name="Mihai O."/>
            <person name="Mihalev A."/>
            <person name="Mihova T."/>
            <person name="Mittelman R."/>
            <person name="Mlenga V."/>
            <person name="Montmayeur A."/>
            <person name="Mulrain L."/>
            <person name="Navidi A."/>
            <person name="Naylor J."/>
            <person name="Negash T."/>
            <person name="Nguyen T."/>
            <person name="Nguyen N."/>
            <person name="Nicol R."/>
            <person name="Norbu C."/>
            <person name="Norbu N."/>
            <person name="Novod N."/>
            <person name="O'Neill B."/>
            <person name="Osman S."/>
            <person name="Markiewicz E."/>
            <person name="Oyono O.L."/>
            <person name="Patti C."/>
            <person name="Phunkhang P."/>
            <person name="Pierre F."/>
            <person name="Priest M."/>
            <person name="Raghuraman S."/>
            <person name="Rege F."/>
            <person name="Reyes R."/>
            <person name="Rise C."/>
            <person name="Rogov P."/>
            <person name="Ross K."/>
            <person name="Ryan E."/>
            <person name="Settipalli S."/>
            <person name="Shea T."/>
            <person name="Sherpa N."/>
            <person name="Shi L."/>
            <person name="Shih D."/>
            <person name="Sparrow T."/>
            <person name="Spaulding J."/>
            <person name="Stalker J."/>
            <person name="Stange-Thomann N."/>
            <person name="Stavropoulos S."/>
            <person name="Stone C."/>
            <person name="Strader C."/>
            <person name="Tesfaye S."/>
            <person name="Thomson T."/>
            <person name="Thoulutsang Y."/>
            <person name="Thoulutsang D."/>
            <person name="Topham K."/>
            <person name="Topping I."/>
            <person name="Tsamla T."/>
            <person name="Vassiliev H."/>
            <person name="Vo A."/>
            <person name="Wangchuk T."/>
            <person name="Wangdi T."/>
            <person name="Weiand M."/>
            <person name="Wilkinson J."/>
            <person name="Wilson A."/>
            <person name="Yadav S."/>
            <person name="Young G."/>
            <person name="Yu Q."/>
            <person name="Zembek L."/>
            <person name="Zhong D."/>
            <person name="Zimmer A."/>
            <person name="Zwirko Z."/>
            <person name="Jaffe D.B."/>
            <person name="Alvarez P."/>
            <person name="Brockman W."/>
            <person name="Butler J."/>
            <person name="Chin C."/>
            <person name="Gnerre S."/>
            <person name="Grabherr M."/>
            <person name="Kleber M."/>
            <person name="Mauceli E."/>
            <person name="MacCallum I."/>
        </authorList>
    </citation>
    <scope>NUCLEOTIDE SEQUENCE [LARGE SCALE GENOMIC DNA]</scope>
    <source>
        <strain evidence="2">Tai18E2 / Tucson 14021-0261.01</strain>
    </source>
</reference>
<evidence type="ECO:0000313" key="2">
    <source>
        <dbReference type="Proteomes" id="UP000002282"/>
    </source>
</evidence>
<dbReference type="EMBL" id="CM000160">
    <property type="protein sequence ID" value="KRK04640.1"/>
    <property type="molecule type" value="Genomic_DNA"/>
</dbReference>
<dbReference type="OrthoDB" id="6021714at2759"/>
<name>A0A0R1E614_DROYA</name>
<sequence length="160" mass="18102">MFNSYESCDFSCPGDSSFYGEDVIPGSTFYECDPKLQQQQQPQQPQQLSNGSVYGRMPINEPAVNFGNGSFYNAPPAPRTQPFVGAMLGRNVSSAGMQRYHPYHLQQPQDAFYHQRGSLLNVATPCRESRPWSYAYCYGYAPTNTQPCQFSQFVDIEDFM</sequence>
<dbReference type="KEGG" id="dya:Dyak_GE27287"/>
<keyword evidence="2" id="KW-1185">Reference proteome</keyword>
<dbReference type="AlphaFoldDB" id="A0A0R1E614"/>
<dbReference type="Proteomes" id="UP000002282">
    <property type="component" value="Chromosome 3R"/>
</dbReference>
<protein>
    <submittedName>
        <fullName evidence="1">Uncharacterized protein</fullName>
    </submittedName>
</protein>
<gene>
    <name evidence="1" type="primary">Dyak\GE27287</name>
    <name evidence="1" type="synonym">GE27287</name>
    <name evidence="1" type="ORF">Dyak_GE27287</name>
</gene>